<feature type="transmembrane region" description="Helical" evidence="1">
    <location>
        <begin position="389"/>
        <end position="411"/>
    </location>
</feature>
<dbReference type="AlphaFoldDB" id="A0A368NB19"/>
<keyword evidence="1" id="KW-1133">Transmembrane helix</keyword>
<feature type="transmembrane region" description="Helical" evidence="1">
    <location>
        <begin position="115"/>
        <end position="139"/>
    </location>
</feature>
<keyword evidence="1" id="KW-0812">Transmembrane</keyword>
<reference evidence="2 3" key="1">
    <citation type="submission" date="2018-07" db="EMBL/GenBank/DDBJ databases">
        <title>Genome sequences of Haloplanus salinus JCM 18368T.</title>
        <authorList>
            <person name="Kim Y.B."/>
            <person name="Roh S.W."/>
        </authorList>
    </citation>
    <scope>NUCLEOTIDE SEQUENCE [LARGE SCALE GENOMIC DNA]</scope>
    <source>
        <strain evidence="2 3">JCM 18368</strain>
    </source>
</reference>
<gene>
    <name evidence="2" type="ORF">DU504_03705</name>
</gene>
<sequence length="460" mass="48723">MVSVQRATRLALTATLGLSTSVGTAAAHSGGLAGATREPIAVPTWLFLLTGGGVVGVSFLLASFVTDRRLVAAVHDWGRPLPDPGRVLRTLVRLASVGVLALTLVVGFLDRADGVRNLAILVVWVAWWGGYVASTYLLGNSWPALNPFRTLAEAFPSLDRPYPDRLGSWPSVAGLLLLVWIEVATPLADDPRLLASVLAAYTVVTVVGAVVVGADTWFERADPLARTFRYYGRLAPLGVEDGRLRLRLPGGELPDAVLDGRGDVAFVVTLLFVTTYDGFVATGPWASGARTVVGAGVPPVVVYLGVYLLGATLFYLAYRASARLGQRRAETYLSATYLARRFAPSLLPIAAGYHLAHNLASVLVLSPTLVAVAASPLAPPPSPPQLAGLPAWFGGLELACVLLGHLLAVWVAHATAYDLFPSRLQAVRSQYGVTAVMVGYTMLSLWIVAEPYVAPPFIAT</sequence>
<keyword evidence="3" id="KW-1185">Reference proteome</keyword>
<dbReference type="Proteomes" id="UP000252189">
    <property type="component" value="Unassembled WGS sequence"/>
</dbReference>
<feature type="transmembrane region" description="Helical" evidence="1">
    <location>
        <begin position="431"/>
        <end position="449"/>
    </location>
</feature>
<feature type="transmembrane region" description="Helical" evidence="1">
    <location>
        <begin position="166"/>
        <end position="187"/>
    </location>
</feature>
<evidence type="ECO:0000313" key="2">
    <source>
        <dbReference type="EMBL" id="RCU46489.1"/>
    </source>
</evidence>
<evidence type="ECO:0000313" key="3">
    <source>
        <dbReference type="Proteomes" id="UP000252189"/>
    </source>
</evidence>
<dbReference type="OrthoDB" id="307643at2157"/>
<organism evidence="2 3">
    <name type="scientific">Haloplanus salinus</name>
    <dbReference type="NCBI Taxonomy" id="1126245"/>
    <lineage>
        <taxon>Archaea</taxon>
        <taxon>Methanobacteriati</taxon>
        <taxon>Methanobacteriota</taxon>
        <taxon>Stenosarchaea group</taxon>
        <taxon>Halobacteria</taxon>
        <taxon>Halobacteriales</taxon>
        <taxon>Haloferacaceae</taxon>
        <taxon>Haloplanus</taxon>
    </lineage>
</organism>
<evidence type="ECO:0008006" key="4">
    <source>
        <dbReference type="Google" id="ProtNLM"/>
    </source>
</evidence>
<feature type="transmembrane region" description="Helical" evidence="1">
    <location>
        <begin position="193"/>
        <end position="218"/>
    </location>
</feature>
<keyword evidence="1" id="KW-0472">Membrane</keyword>
<feature type="transmembrane region" description="Helical" evidence="1">
    <location>
        <begin position="45"/>
        <end position="66"/>
    </location>
</feature>
<dbReference type="EMBL" id="QPHM01000001">
    <property type="protein sequence ID" value="RCU46489.1"/>
    <property type="molecule type" value="Genomic_DNA"/>
</dbReference>
<name>A0A368NB19_9EURY</name>
<feature type="transmembrane region" description="Helical" evidence="1">
    <location>
        <begin position="264"/>
        <end position="288"/>
    </location>
</feature>
<dbReference type="RefSeq" id="WP_114448041.1">
    <property type="nucleotide sequence ID" value="NZ_QPHM01000001.1"/>
</dbReference>
<feature type="transmembrane region" description="Helical" evidence="1">
    <location>
        <begin position="87"/>
        <end position="109"/>
    </location>
</feature>
<proteinExistence type="predicted"/>
<feature type="transmembrane region" description="Helical" evidence="1">
    <location>
        <begin position="355"/>
        <end position="377"/>
    </location>
</feature>
<feature type="transmembrane region" description="Helical" evidence="1">
    <location>
        <begin position="300"/>
        <end position="318"/>
    </location>
</feature>
<comment type="caution">
    <text evidence="2">The sequence shown here is derived from an EMBL/GenBank/DDBJ whole genome shotgun (WGS) entry which is preliminary data.</text>
</comment>
<accession>A0A368NB19</accession>
<evidence type="ECO:0000256" key="1">
    <source>
        <dbReference type="SAM" id="Phobius"/>
    </source>
</evidence>
<protein>
    <recommendedName>
        <fullName evidence="4">Fenitrothion hydrolase</fullName>
    </recommendedName>
</protein>